<gene>
    <name evidence="1" type="primary">lptC</name>
    <name evidence="1" type="ORF">G7034_09880</name>
</gene>
<dbReference type="Proteomes" id="UP000643701">
    <property type="component" value="Unassembled WGS sequence"/>
</dbReference>
<dbReference type="GO" id="GO:0015221">
    <property type="term" value="F:lipopolysaccharide transmembrane transporter activity"/>
    <property type="evidence" value="ECO:0007669"/>
    <property type="project" value="InterPro"/>
</dbReference>
<dbReference type="Gene3D" id="2.60.450.10">
    <property type="entry name" value="Lipopolysaccharide (LPS) transport protein A like domain"/>
    <property type="match status" value="1"/>
</dbReference>
<dbReference type="Pfam" id="PF06835">
    <property type="entry name" value="LptC"/>
    <property type="match status" value="1"/>
</dbReference>
<dbReference type="InterPro" id="IPR010664">
    <property type="entry name" value="LipoPS_assembly_LptC-rel"/>
</dbReference>
<comment type="caution">
    <text evidence="1">The sequence shown here is derived from an EMBL/GenBank/DDBJ whole genome shotgun (WGS) entry which is preliminary data.</text>
</comment>
<sequence length="185" mass="21255">MNKTIHKTITSIVVLFWATMFFSCDGNLNEVRMLEQEITDPQSEAKNFNLFYTDSGRVKANIRGPIMLDYTHFDYPYRKFPAGVEVDVFDDDSTKNTIVADFAVVYEKDELIDLRDNVVIVTSDSTVLKSNQIYFDQNANWIFTDVSYEIQMPNGAINKGEGFDANDNFDNFNSRTNSGKQYIDE</sequence>
<name>A0A967E794_9FLAO</name>
<accession>A0A967E794</accession>
<dbReference type="PROSITE" id="PS51257">
    <property type="entry name" value="PROKAR_LIPOPROTEIN"/>
    <property type="match status" value="1"/>
</dbReference>
<evidence type="ECO:0000313" key="2">
    <source>
        <dbReference type="Proteomes" id="UP000643701"/>
    </source>
</evidence>
<organism evidence="1 2">
    <name type="scientific">Psychroflexus maritimus</name>
    <dbReference type="NCBI Taxonomy" id="2714865"/>
    <lineage>
        <taxon>Bacteria</taxon>
        <taxon>Pseudomonadati</taxon>
        <taxon>Bacteroidota</taxon>
        <taxon>Flavobacteriia</taxon>
        <taxon>Flavobacteriales</taxon>
        <taxon>Flavobacteriaceae</taxon>
        <taxon>Psychroflexus</taxon>
    </lineage>
</organism>
<dbReference type="EMBL" id="JAANAS010000083">
    <property type="protein sequence ID" value="NGZ90561.1"/>
    <property type="molecule type" value="Genomic_DNA"/>
</dbReference>
<dbReference type="NCBIfam" id="TIGR04409">
    <property type="entry name" value="LptC_YrbK"/>
    <property type="match status" value="1"/>
</dbReference>
<dbReference type="GO" id="GO:0005886">
    <property type="term" value="C:plasma membrane"/>
    <property type="evidence" value="ECO:0007669"/>
    <property type="project" value="InterPro"/>
</dbReference>
<evidence type="ECO:0000313" key="1">
    <source>
        <dbReference type="EMBL" id="NGZ90561.1"/>
    </source>
</evidence>
<dbReference type="RefSeq" id="WP_166400798.1">
    <property type="nucleotide sequence ID" value="NZ_JAANAS010000083.1"/>
</dbReference>
<protein>
    <submittedName>
        <fullName evidence="1">LPS export ABC transporter periplasmic protein LptC</fullName>
    </submittedName>
</protein>
<dbReference type="AlphaFoldDB" id="A0A967E794"/>
<keyword evidence="2" id="KW-1185">Reference proteome</keyword>
<dbReference type="InterPro" id="IPR026265">
    <property type="entry name" value="LptC"/>
</dbReference>
<proteinExistence type="predicted"/>
<reference evidence="1" key="1">
    <citation type="submission" date="2020-03" db="EMBL/GenBank/DDBJ databases">
        <title>Psychroflexus Maritimus sp. nov., isolate from marine sediment.</title>
        <authorList>
            <person name="Zhong Y.-L."/>
        </authorList>
    </citation>
    <scope>NUCLEOTIDE SEQUENCE</scope>
    <source>
        <strain evidence="1">C1</strain>
    </source>
</reference>